<dbReference type="Gene3D" id="3.20.20.30">
    <property type="entry name" value="Luciferase-like domain"/>
    <property type="match status" value="1"/>
</dbReference>
<dbReference type="PANTHER" id="PTHR30137:SF19">
    <property type="entry name" value="LUCIFERASE-LIKE MONOOXYGENASE"/>
    <property type="match status" value="1"/>
</dbReference>
<dbReference type="InterPro" id="IPR019949">
    <property type="entry name" value="CmoO-like"/>
</dbReference>
<gene>
    <name evidence="3" type="ORF">ACFSYC_08195</name>
</gene>
<dbReference type="EC" id="1.-.-.-" evidence="3"/>
<comment type="similarity">
    <text evidence="1">To bacterial alkanal monooxygenase alpha and beta chains.</text>
</comment>
<dbReference type="PANTHER" id="PTHR30137">
    <property type="entry name" value="LUCIFERASE-LIKE MONOOXYGENASE"/>
    <property type="match status" value="1"/>
</dbReference>
<dbReference type="EMBL" id="JBHUON010000007">
    <property type="protein sequence ID" value="MFD2864667.1"/>
    <property type="molecule type" value="Genomic_DNA"/>
</dbReference>
<comment type="caution">
    <text evidence="3">The sequence shown here is derived from an EMBL/GenBank/DDBJ whole genome shotgun (WGS) entry which is preliminary data.</text>
</comment>
<feature type="domain" description="Luciferase-like" evidence="2">
    <location>
        <begin position="8"/>
        <end position="305"/>
    </location>
</feature>
<reference evidence="4" key="1">
    <citation type="journal article" date="2019" name="Int. J. Syst. Evol. Microbiol.">
        <title>The Global Catalogue of Microorganisms (GCM) 10K type strain sequencing project: providing services to taxonomists for standard genome sequencing and annotation.</title>
        <authorList>
            <consortium name="The Broad Institute Genomics Platform"/>
            <consortium name="The Broad Institute Genome Sequencing Center for Infectious Disease"/>
            <person name="Wu L."/>
            <person name="Ma J."/>
        </authorList>
    </citation>
    <scope>NUCLEOTIDE SEQUENCE [LARGE SCALE GENOMIC DNA]</scope>
    <source>
        <strain evidence="4">KCTC 52232</strain>
    </source>
</reference>
<dbReference type="Pfam" id="PF00296">
    <property type="entry name" value="Bac_luciferase"/>
    <property type="match status" value="1"/>
</dbReference>
<keyword evidence="3" id="KW-0560">Oxidoreductase</keyword>
<proteinExistence type="predicted"/>
<name>A0ABW5XN91_9SPHI</name>
<evidence type="ECO:0000313" key="4">
    <source>
        <dbReference type="Proteomes" id="UP001597601"/>
    </source>
</evidence>
<organism evidence="3 4">
    <name type="scientific">Mucilaginibacter antarcticus</name>
    <dbReference type="NCBI Taxonomy" id="1855725"/>
    <lineage>
        <taxon>Bacteria</taxon>
        <taxon>Pseudomonadati</taxon>
        <taxon>Bacteroidota</taxon>
        <taxon>Sphingobacteriia</taxon>
        <taxon>Sphingobacteriales</taxon>
        <taxon>Sphingobacteriaceae</taxon>
        <taxon>Mucilaginibacter</taxon>
    </lineage>
</organism>
<accession>A0ABW5XN91</accession>
<dbReference type="SUPFAM" id="SSF51679">
    <property type="entry name" value="Bacterial luciferase-like"/>
    <property type="match status" value="1"/>
</dbReference>
<dbReference type="InterPro" id="IPR050766">
    <property type="entry name" value="Bact_Lucif_Oxidored"/>
</dbReference>
<keyword evidence="4" id="KW-1185">Reference proteome</keyword>
<sequence>MSTTKIRLSVLDQSPIRKGVTAEQAIQETIALAKYTEQLGYTRFWVSEHHNTGSLAGSTPEVLIAYLAAQTSTMRIGSGGIMMPNHSTLKVAENFRMLEALAPGRVDLGMGRAPGTDRITAAMLNPSNHFAENDFVEQLADLRNYFHDRAEPGTIQQKIRAIPQVQTVPAMWLLSSSGQSGLFAAHFGMAFSFAHFINPVGGAQAVQTYKERFQPSEELQQSEANMAIFVFCSEDEEKVRQHKAVMDHRFIEFERGRGLSPLGYDDIKDVAYSLQEQDRMRYNRQRVVAGTPAMVKTRLSQLAESYGVNEIVAVTIAEDFDDRLESYRLLADLFLN</sequence>
<evidence type="ECO:0000313" key="3">
    <source>
        <dbReference type="EMBL" id="MFD2864667.1"/>
    </source>
</evidence>
<evidence type="ECO:0000256" key="1">
    <source>
        <dbReference type="ARBA" id="ARBA00007789"/>
    </source>
</evidence>
<dbReference type="GO" id="GO:0016491">
    <property type="term" value="F:oxidoreductase activity"/>
    <property type="evidence" value="ECO:0007669"/>
    <property type="project" value="UniProtKB-KW"/>
</dbReference>
<protein>
    <submittedName>
        <fullName evidence="3">LLM class flavin-dependent oxidoreductase</fullName>
        <ecNumber evidence="3">1.-.-.-</ecNumber>
    </submittedName>
</protein>
<dbReference type="InterPro" id="IPR036661">
    <property type="entry name" value="Luciferase-like_sf"/>
</dbReference>
<evidence type="ECO:0000259" key="2">
    <source>
        <dbReference type="Pfam" id="PF00296"/>
    </source>
</evidence>
<dbReference type="InterPro" id="IPR011251">
    <property type="entry name" value="Luciferase-like_dom"/>
</dbReference>
<dbReference type="CDD" id="cd00347">
    <property type="entry name" value="Flavin_utilizing_monoxygenases"/>
    <property type="match status" value="1"/>
</dbReference>
<dbReference type="RefSeq" id="WP_377125548.1">
    <property type="nucleotide sequence ID" value="NZ_JBHUON010000007.1"/>
</dbReference>
<dbReference type="Proteomes" id="UP001597601">
    <property type="component" value="Unassembled WGS sequence"/>
</dbReference>
<dbReference type="NCBIfam" id="TIGR03558">
    <property type="entry name" value="oxido_grp_1"/>
    <property type="match status" value="1"/>
</dbReference>